<evidence type="ECO:0000313" key="1">
    <source>
        <dbReference type="EMBL" id="ETR69504.1"/>
    </source>
</evidence>
<accession>A0A1V1P3X5</accession>
<gene>
    <name evidence="1" type="ORF">OMM_09538</name>
</gene>
<organism evidence="1 2">
    <name type="scientific">Candidatus Magnetoglobus multicellularis str. Araruama</name>
    <dbReference type="NCBI Taxonomy" id="890399"/>
    <lineage>
        <taxon>Bacteria</taxon>
        <taxon>Pseudomonadati</taxon>
        <taxon>Thermodesulfobacteriota</taxon>
        <taxon>Desulfobacteria</taxon>
        <taxon>Desulfobacterales</taxon>
        <taxon>Desulfobacteraceae</taxon>
        <taxon>Candidatus Magnetoglobus</taxon>
    </lineage>
</organism>
<dbReference type="AlphaFoldDB" id="A0A1V1P3X5"/>
<proteinExistence type="predicted"/>
<comment type="caution">
    <text evidence="1">The sequence shown here is derived from an EMBL/GenBank/DDBJ whole genome shotgun (WGS) entry which is preliminary data.</text>
</comment>
<dbReference type="Proteomes" id="UP000189670">
    <property type="component" value="Unassembled WGS sequence"/>
</dbReference>
<dbReference type="EMBL" id="ATBP01000627">
    <property type="protein sequence ID" value="ETR69504.1"/>
    <property type="molecule type" value="Genomic_DNA"/>
</dbReference>
<name>A0A1V1P3X5_9BACT</name>
<sequence length="127" mass="15088">MIFMQLRIIKKVYEIESLEAEHSKTKQKNDQDLQYLLNQSEKEFNKIQNQLKNDYTKEISSIHNLFQEQESNQITFCLSNFNKNNYSFIIKVNVGKKRTSMILCFSLKVFISCRKISMYGLKKSIKS</sequence>
<evidence type="ECO:0000313" key="2">
    <source>
        <dbReference type="Proteomes" id="UP000189670"/>
    </source>
</evidence>
<reference evidence="2" key="1">
    <citation type="submission" date="2012-11" db="EMBL/GenBank/DDBJ databases">
        <authorList>
            <person name="Lucero-Rivera Y.E."/>
            <person name="Tovar-Ramirez D."/>
        </authorList>
    </citation>
    <scope>NUCLEOTIDE SEQUENCE [LARGE SCALE GENOMIC DNA]</scope>
    <source>
        <strain evidence="2">Araruama</strain>
    </source>
</reference>
<protein>
    <submittedName>
        <fullName evidence="1">Uncharacterized protein</fullName>
    </submittedName>
</protein>